<dbReference type="RefSeq" id="WP_120252629.1">
    <property type="nucleotide sequence ID" value="NZ_JBNNIY010000013.1"/>
</dbReference>
<proteinExistence type="predicted"/>
<sequence>MTITQPLWIDPTMAQRSVDHSRPTSALGRLTLGEILPVHASLCDGERPIAMYDRRVEDRSITLSIEEEYA</sequence>
<evidence type="ECO:0000313" key="1">
    <source>
        <dbReference type="EMBL" id="KAA9013490.1"/>
    </source>
</evidence>
<comment type="caution">
    <text evidence="2">The sequence shown here is derived from an EMBL/GenBank/DDBJ whole genome shotgun (WGS) entry which is preliminary data.</text>
</comment>
<evidence type="ECO:0000313" key="2">
    <source>
        <dbReference type="EMBL" id="KAA9026552.1"/>
    </source>
</evidence>
<accession>A0A5J5HXU5</accession>
<evidence type="ECO:0000313" key="3">
    <source>
        <dbReference type="Proteomes" id="UP000325933"/>
    </source>
</evidence>
<reference evidence="3 4" key="1">
    <citation type="submission" date="2019-09" db="EMBL/GenBank/DDBJ databases">
        <authorList>
            <person name="Feng G."/>
        </authorList>
    </citation>
    <scope>NUCLEOTIDE SEQUENCE [LARGE SCALE GENOMIC DNA]</scope>
    <source>
        <strain evidence="2 3">KACC 19283</strain>
        <strain evidence="1 4">KACC 19284</strain>
    </source>
</reference>
<dbReference type="EMBL" id="VYQB01000016">
    <property type="protein sequence ID" value="KAA9013490.1"/>
    <property type="molecule type" value="Genomic_DNA"/>
</dbReference>
<evidence type="ECO:0000313" key="4">
    <source>
        <dbReference type="Proteomes" id="UP000326364"/>
    </source>
</evidence>
<gene>
    <name evidence="2" type="ORF">F4U95_18460</name>
    <name evidence="1" type="ORF">F4U96_18335</name>
</gene>
<keyword evidence="4" id="KW-1185">Reference proteome</keyword>
<name>A0A5J5HXU5_9SPHN</name>
<dbReference type="Proteomes" id="UP000325933">
    <property type="component" value="Unassembled WGS sequence"/>
</dbReference>
<dbReference type="Proteomes" id="UP000326364">
    <property type="component" value="Unassembled WGS sequence"/>
</dbReference>
<organism evidence="2 3">
    <name type="scientific">Sphingobium limneticum</name>
    <dbReference type="NCBI Taxonomy" id="1007511"/>
    <lineage>
        <taxon>Bacteria</taxon>
        <taxon>Pseudomonadati</taxon>
        <taxon>Pseudomonadota</taxon>
        <taxon>Alphaproteobacteria</taxon>
        <taxon>Sphingomonadales</taxon>
        <taxon>Sphingomonadaceae</taxon>
        <taxon>Sphingobium</taxon>
    </lineage>
</organism>
<protein>
    <submittedName>
        <fullName evidence="2">Uncharacterized protein</fullName>
    </submittedName>
</protein>
<dbReference type="EMBL" id="VYQA01000016">
    <property type="protein sequence ID" value="KAA9026552.1"/>
    <property type="molecule type" value="Genomic_DNA"/>
</dbReference>
<dbReference type="AlphaFoldDB" id="A0A5J5HXU5"/>